<proteinExistence type="predicted"/>
<sequence>MGKLVGNYYGAFGGANIYLYVTYSDDIGGAVTATASISGPTGTLTGHQTIGATTTTVMLTGTVGENAESWTFNTSDFNTLSGGRNYAGPNGVWTYQGFGLGRT</sequence>
<organism evidence="1 2">
    <name type="scientific">Pseudomonas rustica</name>
    <dbReference type="NCBI Taxonomy" id="2827099"/>
    <lineage>
        <taxon>Bacteria</taxon>
        <taxon>Pseudomonadati</taxon>
        <taxon>Pseudomonadota</taxon>
        <taxon>Gammaproteobacteria</taxon>
        <taxon>Pseudomonadales</taxon>
        <taxon>Pseudomonadaceae</taxon>
        <taxon>Pseudomonas</taxon>
    </lineage>
</organism>
<keyword evidence="2" id="KW-1185">Reference proteome</keyword>
<name>A0ABS5MZ30_9PSED</name>
<reference evidence="1 2" key="1">
    <citation type="submission" date="2021-04" db="EMBL/GenBank/DDBJ databases">
        <title>Pseudomonas rustica sp. nov. isolated from raw milk.</title>
        <authorList>
            <person name="Fiedler G."/>
            <person name="Gieschler S."/>
            <person name="Kabisch J."/>
            <person name="Grimmler C."/>
            <person name="Brinks E."/>
            <person name="Wagner N."/>
            <person name="Hetzer B."/>
            <person name="Franz C.M.A.P."/>
            <person name="Boehnlein C."/>
        </authorList>
    </citation>
    <scope>NUCLEOTIDE SEQUENCE [LARGE SCALE GENOMIC DNA]</scope>
    <source>
        <strain evidence="1 2">MBT-4</strain>
    </source>
</reference>
<dbReference type="Proteomes" id="UP000676035">
    <property type="component" value="Unassembled WGS sequence"/>
</dbReference>
<evidence type="ECO:0000313" key="2">
    <source>
        <dbReference type="Proteomes" id="UP000676035"/>
    </source>
</evidence>
<dbReference type="RefSeq" id="WP_159811849.1">
    <property type="nucleotide sequence ID" value="NZ_JAGYHF010000006.1"/>
</dbReference>
<evidence type="ECO:0000313" key="1">
    <source>
        <dbReference type="EMBL" id="MBS4079279.1"/>
    </source>
</evidence>
<comment type="caution">
    <text evidence="1">The sequence shown here is derived from an EMBL/GenBank/DDBJ whole genome shotgun (WGS) entry which is preliminary data.</text>
</comment>
<accession>A0ABS5MZ30</accession>
<protein>
    <submittedName>
        <fullName evidence="1">Uncharacterized protein</fullName>
    </submittedName>
</protein>
<gene>
    <name evidence="1" type="ORF">KFS80_13390</name>
</gene>
<dbReference type="EMBL" id="JAGYHF010000006">
    <property type="protein sequence ID" value="MBS4079279.1"/>
    <property type="molecule type" value="Genomic_DNA"/>
</dbReference>